<reference evidence="1 2" key="1">
    <citation type="submission" date="2019-02" db="EMBL/GenBank/DDBJ databases">
        <title>Deep-cultivation of Planctomycetes and their phenomic and genomic characterization uncovers novel biology.</title>
        <authorList>
            <person name="Wiegand S."/>
            <person name="Jogler M."/>
            <person name="Boedeker C."/>
            <person name="Pinto D."/>
            <person name="Vollmers J."/>
            <person name="Rivas-Marin E."/>
            <person name="Kohn T."/>
            <person name="Peeters S.H."/>
            <person name="Heuer A."/>
            <person name="Rast P."/>
            <person name="Oberbeckmann S."/>
            <person name="Bunk B."/>
            <person name="Jeske O."/>
            <person name="Meyerdierks A."/>
            <person name="Storesund J.E."/>
            <person name="Kallscheuer N."/>
            <person name="Luecker S."/>
            <person name="Lage O.M."/>
            <person name="Pohl T."/>
            <person name="Merkel B.J."/>
            <person name="Hornburger P."/>
            <person name="Mueller R.-W."/>
            <person name="Bruemmer F."/>
            <person name="Labrenz M."/>
            <person name="Spormann A.M."/>
            <person name="Op den Camp H."/>
            <person name="Overmann J."/>
            <person name="Amann R."/>
            <person name="Jetten M.S.M."/>
            <person name="Mascher T."/>
            <person name="Medema M.H."/>
            <person name="Devos D.P."/>
            <person name="Kaster A.-K."/>
            <person name="Ovreas L."/>
            <person name="Rohde M."/>
            <person name="Galperin M.Y."/>
            <person name="Jogler C."/>
        </authorList>
    </citation>
    <scope>NUCLEOTIDE SEQUENCE [LARGE SCALE GENOMIC DNA]</scope>
    <source>
        <strain evidence="1 2">Pla85_3_4</strain>
    </source>
</reference>
<dbReference type="RefSeq" id="WP_145052350.1">
    <property type="nucleotide sequence ID" value="NZ_CP036433.1"/>
</dbReference>
<dbReference type="AlphaFoldDB" id="A0A518DQZ0"/>
<name>A0A518DQZ0_9BACT</name>
<dbReference type="SUPFAM" id="SSF53254">
    <property type="entry name" value="Phosphoglycerate mutase-like"/>
    <property type="match status" value="1"/>
</dbReference>
<dbReference type="OrthoDB" id="9781415at2"/>
<dbReference type="InterPro" id="IPR029033">
    <property type="entry name" value="His_PPase_superfam"/>
</dbReference>
<accession>A0A518DQZ0</accession>
<dbReference type="Proteomes" id="UP000317648">
    <property type="component" value="Chromosome"/>
</dbReference>
<dbReference type="KEGG" id="lcre:Pla8534_20410"/>
<dbReference type="EMBL" id="CP036433">
    <property type="protein sequence ID" value="QDU94253.1"/>
    <property type="molecule type" value="Genomic_DNA"/>
</dbReference>
<proteinExistence type="predicted"/>
<dbReference type="PANTHER" id="PTHR47623">
    <property type="entry name" value="OS09G0287300 PROTEIN"/>
    <property type="match status" value="1"/>
</dbReference>
<dbReference type="SMART" id="SM00855">
    <property type="entry name" value="PGAM"/>
    <property type="match status" value="1"/>
</dbReference>
<gene>
    <name evidence="1" type="ORF">Pla8534_20410</name>
</gene>
<dbReference type="PANTHER" id="PTHR47623:SF1">
    <property type="entry name" value="OS09G0287300 PROTEIN"/>
    <property type="match status" value="1"/>
</dbReference>
<organism evidence="1 2">
    <name type="scientific">Lignipirellula cremea</name>
    <dbReference type="NCBI Taxonomy" id="2528010"/>
    <lineage>
        <taxon>Bacteria</taxon>
        <taxon>Pseudomonadati</taxon>
        <taxon>Planctomycetota</taxon>
        <taxon>Planctomycetia</taxon>
        <taxon>Pirellulales</taxon>
        <taxon>Pirellulaceae</taxon>
        <taxon>Lignipirellula</taxon>
    </lineage>
</organism>
<evidence type="ECO:0000313" key="2">
    <source>
        <dbReference type="Proteomes" id="UP000317648"/>
    </source>
</evidence>
<dbReference type="InterPro" id="IPR013078">
    <property type="entry name" value="His_Pase_superF_clade-1"/>
</dbReference>
<protein>
    <submittedName>
        <fullName evidence="1">Histidine phosphatase superfamily (Branch 1)</fullName>
    </submittedName>
</protein>
<evidence type="ECO:0000313" key="1">
    <source>
        <dbReference type="EMBL" id="QDU94253.1"/>
    </source>
</evidence>
<dbReference type="CDD" id="cd07067">
    <property type="entry name" value="HP_PGM_like"/>
    <property type="match status" value="1"/>
</dbReference>
<sequence>MKTLLILRHAKSSWADAGQADFDRPLNKRGRQSAPLIGQEIRERGITPWLVLSSTALRARLTTELVNAESGFTGQTVFEQDLYLAPPETYLERLRWLGGEANPAMVVGHNPGLEMLVGMLTGQHASFPTAALAIVDLPIDAWSELRSNTPGRLVDLVLPREL</sequence>
<dbReference type="Pfam" id="PF00300">
    <property type="entry name" value="His_Phos_1"/>
    <property type="match status" value="1"/>
</dbReference>
<dbReference type="Gene3D" id="3.40.50.1240">
    <property type="entry name" value="Phosphoglycerate mutase-like"/>
    <property type="match status" value="1"/>
</dbReference>
<keyword evidence="2" id="KW-1185">Reference proteome</keyword>